<name>A0A538T4J6_UNCEI</name>
<dbReference type="GO" id="GO:0032259">
    <property type="term" value="P:methylation"/>
    <property type="evidence" value="ECO:0007669"/>
    <property type="project" value="UniProtKB-KW"/>
</dbReference>
<organism evidence="4 5">
    <name type="scientific">Eiseniibacteriota bacterium</name>
    <dbReference type="NCBI Taxonomy" id="2212470"/>
    <lineage>
        <taxon>Bacteria</taxon>
        <taxon>Candidatus Eiseniibacteriota</taxon>
    </lineage>
</organism>
<evidence type="ECO:0000256" key="3">
    <source>
        <dbReference type="ARBA" id="ARBA00022691"/>
    </source>
</evidence>
<dbReference type="CDD" id="cd02440">
    <property type="entry name" value="AdoMet_MTases"/>
    <property type="match status" value="1"/>
</dbReference>
<protein>
    <submittedName>
        <fullName evidence="4">O-methyltransferase</fullName>
    </submittedName>
</protein>
<dbReference type="EMBL" id="VBOW01000032">
    <property type="protein sequence ID" value="TMQ58563.1"/>
    <property type="molecule type" value="Genomic_DNA"/>
</dbReference>
<evidence type="ECO:0000313" key="5">
    <source>
        <dbReference type="Proteomes" id="UP000316852"/>
    </source>
</evidence>
<dbReference type="InterPro" id="IPR002935">
    <property type="entry name" value="SAM_O-MeTrfase"/>
</dbReference>
<dbReference type="Proteomes" id="UP000316852">
    <property type="component" value="Unassembled WGS sequence"/>
</dbReference>
<evidence type="ECO:0000256" key="2">
    <source>
        <dbReference type="ARBA" id="ARBA00022679"/>
    </source>
</evidence>
<dbReference type="PANTHER" id="PTHR43167">
    <property type="entry name" value="PUTATIVE (AFU_ORTHOLOGUE AFUA_6G01830)-RELATED"/>
    <property type="match status" value="1"/>
</dbReference>
<keyword evidence="2 4" id="KW-0808">Transferase</keyword>
<dbReference type="SUPFAM" id="SSF53335">
    <property type="entry name" value="S-adenosyl-L-methionine-dependent methyltransferases"/>
    <property type="match status" value="1"/>
</dbReference>
<comment type="caution">
    <text evidence="4">The sequence shown here is derived from an EMBL/GenBank/DDBJ whole genome shotgun (WGS) entry which is preliminary data.</text>
</comment>
<reference evidence="4 5" key="1">
    <citation type="journal article" date="2019" name="Nat. Microbiol.">
        <title>Mediterranean grassland soil C-N compound turnover is dependent on rainfall and depth, and is mediated by genomically divergent microorganisms.</title>
        <authorList>
            <person name="Diamond S."/>
            <person name="Andeer P.F."/>
            <person name="Li Z."/>
            <person name="Crits-Christoph A."/>
            <person name="Burstein D."/>
            <person name="Anantharaman K."/>
            <person name="Lane K.R."/>
            <person name="Thomas B.C."/>
            <person name="Pan C."/>
            <person name="Northen T.R."/>
            <person name="Banfield J.F."/>
        </authorList>
    </citation>
    <scope>NUCLEOTIDE SEQUENCE [LARGE SCALE GENOMIC DNA]</scope>
    <source>
        <strain evidence="4">WS_6</strain>
    </source>
</reference>
<gene>
    <name evidence="4" type="ORF">E6K76_07415</name>
</gene>
<dbReference type="GO" id="GO:0008171">
    <property type="term" value="F:O-methyltransferase activity"/>
    <property type="evidence" value="ECO:0007669"/>
    <property type="project" value="InterPro"/>
</dbReference>
<keyword evidence="3" id="KW-0949">S-adenosyl-L-methionine</keyword>
<dbReference type="Gene3D" id="3.40.50.150">
    <property type="entry name" value="Vaccinia Virus protein VP39"/>
    <property type="match status" value="1"/>
</dbReference>
<accession>A0A538T4J6</accession>
<proteinExistence type="predicted"/>
<sequence>MRVSRAGDLWPSFPRPTGRFFPRGGPQVSVPFPITHPKINRYLRSIQTRRHPILRSMEAYAERNGFPIIGPLVGPVLFQLARMIDARRVFELGSGYGYSAVWFAQAVGPRGLVVMTEGNPANSRLAMKYLKSARLAARVRPLVGDGLELLSSERGRFDVILNDIDKDQYPRVLPLARKKLRRGGLLISDNMLWSGRVMRARPDRRTRGILELTRALFHAPDFFTTLLPIRDGVTVSLRL</sequence>
<dbReference type="AlphaFoldDB" id="A0A538T4J6"/>
<dbReference type="InterPro" id="IPR029063">
    <property type="entry name" value="SAM-dependent_MTases_sf"/>
</dbReference>
<dbReference type="PANTHER" id="PTHR43167:SF1">
    <property type="entry name" value="PUTATIVE (AFU_ORTHOLOGUE AFUA_6G01830)-RELATED"/>
    <property type="match status" value="1"/>
</dbReference>
<dbReference type="PROSITE" id="PS51682">
    <property type="entry name" value="SAM_OMT_I"/>
    <property type="match status" value="1"/>
</dbReference>
<dbReference type="Pfam" id="PF01596">
    <property type="entry name" value="Methyltransf_3"/>
    <property type="match status" value="1"/>
</dbReference>
<evidence type="ECO:0000313" key="4">
    <source>
        <dbReference type="EMBL" id="TMQ58563.1"/>
    </source>
</evidence>
<evidence type="ECO:0000256" key="1">
    <source>
        <dbReference type="ARBA" id="ARBA00022603"/>
    </source>
</evidence>
<keyword evidence="1 4" id="KW-0489">Methyltransferase</keyword>